<keyword evidence="18" id="KW-1185">Reference proteome</keyword>
<comment type="similarity">
    <text evidence="3">Belongs to the type I cytokine receptor family. Type 3 subfamily.</text>
</comment>
<evidence type="ECO:0000256" key="4">
    <source>
        <dbReference type="ARBA" id="ARBA00022475"/>
    </source>
</evidence>
<comment type="similarity">
    <text evidence="2">Belongs to the type I cytokine receptor family. Type 2 subfamily.</text>
</comment>
<dbReference type="FunFam" id="2.60.40.10:FF:000465">
    <property type="entry name" value="Granulocyte colony-stimulating factor receptor"/>
    <property type="match status" value="1"/>
</dbReference>
<evidence type="ECO:0000256" key="14">
    <source>
        <dbReference type="ARBA" id="ARBA00023319"/>
    </source>
</evidence>
<dbReference type="GeneID" id="111175589"/>
<feature type="chain" id="PRO_5015927092" evidence="16">
    <location>
        <begin position="26"/>
        <end position="797"/>
    </location>
</feature>
<evidence type="ECO:0000256" key="3">
    <source>
        <dbReference type="ARBA" id="ARBA00010890"/>
    </source>
</evidence>
<evidence type="ECO:0000313" key="18">
    <source>
        <dbReference type="Proteomes" id="UP000248483"/>
    </source>
</evidence>
<evidence type="ECO:0000256" key="7">
    <source>
        <dbReference type="ARBA" id="ARBA00022729"/>
    </source>
</evidence>
<feature type="signal peptide" evidence="16">
    <location>
        <begin position="1"/>
        <end position="25"/>
    </location>
</feature>
<keyword evidence="8" id="KW-0677">Repeat</keyword>
<dbReference type="PROSITE" id="PS50853">
    <property type="entry name" value="FN3"/>
    <property type="match status" value="3"/>
</dbReference>
<feature type="domain" description="Fibronectin type-III" evidence="17">
    <location>
        <begin position="125"/>
        <end position="230"/>
    </location>
</feature>
<dbReference type="InterPro" id="IPR050379">
    <property type="entry name" value="Type-I_Cytokine_Rcpt"/>
</dbReference>
<dbReference type="RefSeq" id="XP_022430968.1">
    <property type="nucleotide sequence ID" value="XM_022575260.1"/>
</dbReference>
<keyword evidence="10 15" id="KW-0472">Membrane</keyword>
<evidence type="ECO:0000256" key="2">
    <source>
        <dbReference type="ARBA" id="ARBA00008921"/>
    </source>
</evidence>
<feature type="transmembrane region" description="Helical" evidence="15">
    <location>
        <begin position="559"/>
        <end position="579"/>
    </location>
</feature>
<dbReference type="InterPro" id="IPR003529">
    <property type="entry name" value="Hematopoietin_rcpt_Gp130_CS"/>
</dbReference>
<dbReference type="InterPro" id="IPR010457">
    <property type="entry name" value="IgC2-like_lig-bd"/>
</dbReference>
<keyword evidence="11" id="KW-1015">Disulfide bond</keyword>
<dbReference type="SUPFAM" id="SSF49265">
    <property type="entry name" value="Fibronectin type III"/>
    <property type="match status" value="4"/>
</dbReference>
<keyword evidence="13" id="KW-0325">Glycoprotein</keyword>
<organism evidence="18 19">
    <name type="scientific">Delphinapterus leucas</name>
    <name type="common">Beluga whale</name>
    <dbReference type="NCBI Taxonomy" id="9749"/>
    <lineage>
        <taxon>Eukaryota</taxon>
        <taxon>Metazoa</taxon>
        <taxon>Chordata</taxon>
        <taxon>Craniata</taxon>
        <taxon>Vertebrata</taxon>
        <taxon>Euteleostomi</taxon>
        <taxon>Mammalia</taxon>
        <taxon>Eutheria</taxon>
        <taxon>Laurasiatheria</taxon>
        <taxon>Artiodactyla</taxon>
        <taxon>Whippomorpha</taxon>
        <taxon>Cetacea</taxon>
        <taxon>Odontoceti</taxon>
        <taxon>Monodontidae</taxon>
        <taxon>Delphinapterus</taxon>
    </lineage>
</organism>
<evidence type="ECO:0000256" key="1">
    <source>
        <dbReference type="ARBA" id="ARBA00004251"/>
    </source>
</evidence>
<dbReference type="AlphaFoldDB" id="A0A2Y9NNT3"/>
<dbReference type="PANTHER" id="PTHR23036:SF103">
    <property type="entry name" value="GRANULOCYTE COLONY-STIMULATING FACTOR RECEPTOR"/>
    <property type="match status" value="1"/>
</dbReference>
<dbReference type="InterPro" id="IPR036116">
    <property type="entry name" value="FN3_sf"/>
</dbReference>
<feature type="transmembrane region" description="Helical" evidence="15">
    <location>
        <begin position="586"/>
        <end position="606"/>
    </location>
</feature>
<dbReference type="FunFam" id="2.60.40.10:FF:001234">
    <property type="entry name" value="Colony stimulating factor 3 receptor"/>
    <property type="match status" value="1"/>
</dbReference>
<evidence type="ECO:0000259" key="17">
    <source>
        <dbReference type="PROSITE" id="PS50853"/>
    </source>
</evidence>
<feature type="domain" description="Fibronectin type-III" evidence="17">
    <location>
        <begin position="432"/>
        <end position="526"/>
    </location>
</feature>
<proteinExistence type="inferred from homology"/>
<protein>
    <submittedName>
        <fullName evidence="19">Granulocyte colony-stimulating factor receptor isoform X5</fullName>
    </submittedName>
</protein>
<dbReference type="Gene3D" id="2.60.40.10">
    <property type="entry name" value="Immunoglobulins"/>
    <property type="match status" value="5"/>
</dbReference>
<dbReference type="PANTHER" id="PTHR23036">
    <property type="entry name" value="CYTOKINE RECEPTOR"/>
    <property type="match status" value="1"/>
</dbReference>
<evidence type="ECO:0000256" key="15">
    <source>
        <dbReference type="SAM" id="Phobius"/>
    </source>
</evidence>
<name>A0A2Y9NNT3_DELLE</name>
<keyword evidence="6 15" id="KW-0812">Transmembrane</keyword>
<dbReference type="InterPro" id="IPR013783">
    <property type="entry name" value="Ig-like_fold"/>
</dbReference>
<evidence type="ECO:0000256" key="6">
    <source>
        <dbReference type="ARBA" id="ARBA00022692"/>
    </source>
</evidence>
<feature type="domain" description="Fibronectin type-III" evidence="17">
    <location>
        <begin position="236"/>
        <end position="333"/>
    </location>
</feature>
<dbReference type="FunFam" id="2.60.40.10:FF:000997">
    <property type="entry name" value="Colony stimulating factor 3 receptor (Granulocyte)"/>
    <property type="match status" value="1"/>
</dbReference>
<evidence type="ECO:0000256" key="10">
    <source>
        <dbReference type="ARBA" id="ARBA00023136"/>
    </source>
</evidence>
<dbReference type="FunFam" id="2.60.40.10:FF:001209">
    <property type="entry name" value="Colony stimulating factor 3 receptor"/>
    <property type="match status" value="1"/>
</dbReference>
<evidence type="ECO:0000313" key="19">
    <source>
        <dbReference type="RefSeq" id="XP_022430968.1"/>
    </source>
</evidence>
<dbReference type="PROSITE" id="PS01353">
    <property type="entry name" value="HEMATOPO_REC_L_F2"/>
    <property type="match status" value="1"/>
</dbReference>
<comment type="subcellular location">
    <subcellularLocation>
        <location evidence="1">Cell membrane</location>
        <topology evidence="1">Single-pass type I membrane protein</topology>
    </subcellularLocation>
</comment>
<evidence type="ECO:0000256" key="13">
    <source>
        <dbReference type="ARBA" id="ARBA00023180"/>
    </source>
</evidence>
<dbReference type="GO" id="GO:0019955">
    <property type="term" value="F:cytokine binding"/>
    <property type="evidence" value="ECO:0007669"/>
    <property type="project" value="TreeGrafter"/>
</dbReference>
<keyword evidence="5" id="KW-0597">Phosphoprotein</keyword>
<keyword evidence="12 19" id="KW-0675">Receptor</keyword>
<sequence>MAGLGAWNLARAALIILLLPRSLEQCGHISLSAPIVRLGDPITASCTISQNCSRLDSESHIVWKLEAELQPGERQQYLPNGTLLSTITLPHLNRSRALLSCCLHWGNSLQILDQAELQAGYPPATPHNLSCLMNLTTNSLTCQWEPGPNTHLSTNFTLKSFKSRGNCQSREDSIPDCVPEDGQSHCSIPRKHLQLYQNMGIWVQAKNALGTSVSPKLCLVPMDVVKLEPPTLWARGPSPEVAPPQPGCLRLRWETWKPSLHIDQKCELRHQPLLGEASWDLVGALPSRTLQYELCGLLPSTAYALQMRCTRWRLPGHWSNWSPSLELTTTQRAPTVRMDTWWRQRQLDPRTVDVQLFWQPVPLEEDSGQIQGYLVLRPSDQAGADPMLCNTTELNCTFQLPSEAREVILEAYNTAGTSHPTPVVFLESGGPPLGRLHTVARDPHSLWVGWEPPSPQPRGYVIEWGLGPPSPSGSPKTWRMEHNGSIAGTLLQENIRPFQLYEITVTPLYQDTKGPSQHIYAYSQEMATVLNASSHSFVLRGLEPSSLYHVHLMAASQVWATNSTSLTLMTLALGFPLTLEESELHILLGLFGLLVLLICLCGAAQLCCRPSRKNPLWPSVPDPAHSSLGSWVPTITTEDTFQLPSLRDSSMPPITKITVLEEEEKKPGPWESNDSSGTCGLPSLVQAYVLQGDPRVPRIQPQPQSGTSDQVLYVQVLGSPTGPRPGHYLRCDSTQPLLGGLTPSPKSYENLWFQTSPLGTPEPLVPNPEDDCIFEPLLDFPLLQGLRVSGVEGLGGF</sequence>
<dbReference type="Pfam" id="PF06328">
    <property type="entry name" value="Lep_receptor_Ig"/>
    <property type="match status" value="1"/>
</dbReference>
<keyword evidence="9 15" id="KW-1133">Transmembrane helix</keyword>
<evidence type="ECO:0000256" key="11">
    <source>
        <dbReference type="ARBA" id="ARBA00023157"/>
    </source>
</evidence>
<dbReference type="CDD" id="cd00063">
    <property type="entry name" value="FN3"/>
    <property type="match status" value="2"/>
</dbReference>
<evidence type="ECO:0000256" key="8">
    <source>
        <dbReference type="ARBA" id="ARBA00022737"/>
    </source>
</evidence>
<dbReference type="FunFam" id="2.60.40.10:FF:000879">
    <property type="entry name" value="Colony stimulating factor 3 receptor"/>
    <property type="match status" value="1"/>
</dbReference>
<dbReference type="InterPro" id="IPR003961">
    <property type="entry name" value="FN3_dom"/>
</dbReference>
<dbReference type="SUPFAM" id="SSF48726">
    <property type="entry name" value="Immunoglobulin"/>
    <property type="match status" value="1"/>
</dbReference>
<dbReference type="GO" id="GO:0043235">
    <property type="term" value="C:receptor complex"/>
    <property type="evidence" value="ECO:0007669"/>
    <property type="project" value="TreeGrafter"/>
</dbReference>
<evidence type="ECO:0000256" key="5">
    <source>
        <dbReference type="ARBA" id="ARBA00022553"/>
    </source>
</evidence>
<keyword evidence="14" id="KW-0393">Immunoglobulin domain</keyword>
<dbReference type="SMART" id="SM00060">
    <property type="entry name" value="FN3"/>
    <property type="match status" value="3"/>
</dbReference>
<dbReference type="GO" id="GO:0004896">
    <property type="term" value="F:cytokine receptor activity"/>
    <property type="evidence" value="ECO:0007669"/>
    <property type="project" value="InterPro"/>
</dbReference>
<evidence type="ECO:0000256" key="12">
    <source>
        <dbReference type="ARBA" id="ARBA00023170"/>
    </source>
</evidence>
<dbReference type="InterPro" id="IPR036179">
    <property type="entry name" value="Ig-like_dom_sf"/>
</dbReference>
<evidence type="ECO:0000256" key="9">
    <source>
        <dbReference type="ARBA" id="ARBA00022989"/>
    </source>
</evidence>
<dbReference type="GO" id="GO:0009897">
    <property type="term" value="C:external side of plasma membrane"/>
    <property type="evidence" value="ECO:0007669"/>
    <property type="project" value="TreeGrafter"/>
</dbReference>
<keyword evidence="4" id="KW-1003">Cell membrane</keyword>
<evidence type="ECO:0000256" key="16">
    <source>
        <dbReference type="SAM" id="SignalP"/>
    </source>
</evidence>
<gene>
    <name evidence="19" type="primary">CSF3R</name>
</gene>
<keyword evidence="7 16" id="KW-0732">Signal</keyword>
<dbReference type="CTD" id="1441"/>
<reference evidence="19" key="1">
    <citation type="submission" date="2025-08" db="UniProtKB">
        <authorList>
            <consortium name="RefSeq"/>
        </authorList>
    </citation>
    <scope>IDENTIFICATION</scope>
    <source>
        <tissue evidence="19">Blood</tissue>
    </source>
</reference>
<accession>A0A2Y9NNT3</accession>
<dbReference type="Proteomes" id="UP000248483">
    <property type="component" value="Unplaced"/>
</dbReference>